<reference evidence="2 3" key="1">
    <citation type="journal article" date="2018" name="Nat. Genet.">
        <title>The Rosa genome provides new insights in the design of modern roses.</title>
        <authorList>
            <person name="Bendahmane M."/>
        </authorList>
    </citation>
    <scope>NUCLEOTIDE SEQUENCE [LARGE SCALE GENOMIC DNA]</scope>
    <source>
        <strain evidence="3">cv. Old Blush</strain>
    </source>
</reference>
<accession>A0A2P6SNJ8</accession>
<sequence length="62" mass="7550">MNIGREESEKYIHLLYAMQKLSLQMKLLGFGNFPDKRTRGFEQRLYFLCVFTPTFLFYFSQR</sequence>
<comment type="caution">
    <text evidence="2">The sequence shown here is derived from an EMBL/GenBank/DDBJ whole genome shotgun (WGS) entry which is preliminary data.</text>
</comment>
<keyword evidence="1" id="KW-1133">Transmembrane helix</keyword>
<proteinExistence type="predicted"/>
<evidence type="ECO:0000313" key="2">
    <source>
        <dbReference type="EMBL" id="PRQ60222.1"/>
    </source>
</evidence>
<keyword evidence="1" id="KW-0812">Transmembrane</keyword>
<gene>
    <name evidence="2" type="ORF">RchiOBHm_Chr1g0378841</name>
</gene>
<keyword evidence="3" id="KW-1185">Reference proteome</keyword>
<evidence type="ECO:0000313" key="3">
    <source>
        <dbReference type="Proteomes" id="UP000238479"/>
    </source>
</evidence>
<dbReference type="Gramene" id="PRQ60222">
    <property type="protein sequence ID" value="PRQ60222"/>
    <property type="gene ID" value="RchiOBHm_Chr1g0378841"/>
</dbReference>
<organism evidence="2 3">
    <name type="scientific">Rosa chinensis</name>
    <name type="common">China rose</name>
    <dbReference type="NCBI Taxonomy" id="74649"/>
    <lineage>
        <taxon>Eukaryota</taxon>
        <taxon>Viridiplantae</taxon>
        <taxon>Streptophyta</taxon>
        <taxon>Embryophyta</taxon>
        <taxon>Tracheophyta</taxon>
        <taxon>Spermatophyta</taxon>
        <taxon>Magnoliopsida</taxon>
        <taxon>eudicotyledons</taxon>
        <taxon>Gunneridae</taxon>
        <taxon>Pentapetalae</taxon>
        <taxon>rosids</taxon>
        <taxon>fabids</taxon>
        <taxon>Rosales</taxon>
        <taxon>Rosaceae</taxon>
        <taxon>Rosoideae</taxon>
        <taxon>Rosoideae incertae sedis</taxon>
        <taxon>Rosa</taxon>
    </lineage>
</organism>
<protein>
    <submittedName>
        <fullName evidence="2">Uncharacterized protein</fullName>
    </submittedName>
</protein>
<keyword evidence="1" id="KW-0472">Membrane</keyword>
<dbReference type="Proteomes" id="UP000238479">
    <property type="component" value="Chromosome 1"/>
</dbReference>
<evidence type="ECO:0000256" key="1">
    <source>
        <dbReference type="SAM" id="Phobius"/>
    </source>
</evidence>
<dbReference type="EMBL" id="PDCK01000039">
    <property type="protein sequence ID" value="PRQ60222.1"/>
    <property type="molecule type" value="Genomic_DNA"/>
</dbReference>
<feature type="transmembrane region" description="Helical" evidence="1">
    <location>
        <begin position="45"/>
        <end position="61"/>
    </location>
</feature>
<name>A0A2P6SNJ8_ROSCH</name>
<dbReference type="AlphaFoldDB" id="A0A2P6SNJ8"/>